<dbReference type="AlphaFoldDB" id="T0R5I3"/>
<dbReference type="RefSeq" id="XP_008605374.1">
    <property type="nucleotide sequence ID" value="XM_008607152.1"/>
</dbReference>
<gene>
    <name evidence="2" type="ORF">SDRG_01618</name>
</gene>
<dbReference type="EMBL" id="JH767134">
    <property type="protein sequence ID" value="EQC41660.1"/>
    <property type="molecule type" value="Genomic_DNA"/>
</dbReference>
<proteinExistence type="predicted"/>
<reference evidence="2 3" key="1">
    <citation type="submission" date="2012-04" db="EMBL/GenBank/DDBJ databases">
        <title>The Genome Sequence of Saprolegnia declina VS20.</title>
        <authorList>
            <consortium name="The Broad Institute Genome Sequencing Platform"/>
            <person name="Russ C."/>
            <person name="Nusbaum C."/>
            <person name="Tyler B."/>
            <person name="van West P."/>
            <person name="Dieguez-Uribeondo J."/>
            <person name="de Bruijn I."/>
            <person name="Tripathy S."/>
            <person name="Jiang R."/>
            <person name="Young S.K."/>
            <person name="Zeng Q."/>
            <person name="Gargeya S."/>
            <person name="Fitzgerald M."/>
            <person name="Haas B."/>
            <person name="Abouelleil A."/>
            <person name="Alvarado L."/>
            <person name="Arachchi H.M."/>
            <person name="Berlin A."/>
            <person name="Chapman S.B."/>
            <person name="Goldberg J."/>
            <person name="Griggs A."/>
            <person name="Gujja S."/>
            <person name="Hansen M."/>
            <person name="Howarth C."/>
            <person name="Imamovic A."/>
            <person name="Larimer J."/>
            <person name="McCowen C."/>
            <person name="Montmayeur A."/>
            <person name="Murphy C."/>
            <person name="Neiman D."/>
            <person name="Pearson M."/>
            <person name="Priest M."/>
            <person name="Roberts A."/>
            <person name="Saif S."/>
            <person name="Shea T."/>
            <person name="Sisk P."/>
            <person name="Sykes S."/>
            <person name="Wortman J."/>
            <person name="Nusbaum C."/>
            <person name="Birren B."/>
        </authorList>
    </citation>
    <scope>NUCLEOTIDE SEQUENCE [LARGE SCALE GENOMIC DNA]</scope>
    <source>
        <strain evidence="2 3">VS20</strain>
    </source>
</reference>
<evidence type="ECO:0000313" key="2">
    <source>
        <dbReference type="EMBL" id="EQC41660.1"/>
    </source>
</evidence>
<dbReference type="Proteomes" id="UP000030762">
    <property type="component" value="Unassembled WGS sequence"/>
</dbReference>
<protein>
    <submittedName>
        <fullName evidence="2">Uncharacterized protein</fullName>
    </submittedName>
</protein>
<keyword evidence="3" id="KW-1185">Reference proteome</keyword>
<dbReference type="InParanoid" id="T0R5I3"/>
<feature type="region of interest" description="Disordered" evidence="1">
    <location>
        <begin position="76"/>
        <end position="97"/>
    </location>
</feature>
<sequence>MAADFDPYTKQWMREAMMSRDIIGDLEAVNAKLRADLERKSFQLDLMDACVSQIGATEKLQSAIDARLHPPKDAYRISPQRLSPRKKDGRSDELIFGGESNKFAHGSEALQNMIEAHTPRKGHPISQPYEPPREPISPRKIKHDAQLFGGASPENKFAFGSPRHNDYVEHHHAVRTNEITECPKHEQGYVCGSDAYQKTAAYDSSYMGQTARTEHARSWTFEREEAALRQSKDIFGNEKKKLLLPGRPTHTYDCIDQLVQSTDRRSPRRSGNNPH</sequence>
<evidence type="ECO:0000256" key="1">
    <source>
        <dbReference type="SAM" id="MobiDB-lite"/>
    </source>
</evidence>
<dbReference type="OrthoDB" id="75622at2759"/>
<dbReference type="VEuPathDB" id="FungiDB:SDRG_01618"/>
<name>T0R5I3_SAPDV</name>
<evidence type="ECO:0000313" key="3">
    <source>
        <dbReference type="Proteomes" id="UP000030762"/>
    </source>
</evidence>
<organism evidence="2 3">
    <name type="scientific">Saprolegnia diclina (strain VS20)</name>
    <dbReference type="NCBI Taxonomy" id="1156394"/>
    <lineage>
        <taxon>Eukaryota</taxon>
        <taxon>Sar</taxon>
        <taxon>Stramenopiles</taxon>
        <taxon>Oomycota</taxon>
        <taxon>Saprolegniomycetes</taxon>
        <taxon>Saprolegniales</taxon>
        <taxon>Saprolegniaceae</taxon>
        <taxon>Saprolegnia</taxon>
    </lineage>
</organism>
<accession>T0R5I3</accession>
<dbReference type="GeneID" id="19942345"/>